<evidence type="ECO:0000313" key="2">
    <source>
        <dbReference type="Proteomes" id="UP000601435"/>
    </source>
</evidence>
<gene>
    <name evidence="1" type="primary">PLCXD2</name>
    <name evidence="1" type="ORF">SNEC2469_LOCUS30954</name>
</gene>
<accession>A0A813BPK9</accession>
<dbReference type="AlphaFoldDB" id="A0A813BPK9"/>
<keyword evidence="2" id="KW-1185">Reference proteome</keyword>
<reference evidence="1" key="1">
    <citation type="submission" date="2021-02" db="EMBL/GenBank/DDBJ databases">
        <authorList>
            <person name="Dougan E. K."/>
            <person name="Rhodes N."/>
            <person name="Thang M."/>
            <person name="Chan C."/>
        </authorList>
    </citation>
    <scope>NUCLEOTIDE SEQUENCE</scope>
</reference>
<sequence length="208" mass="23421">MPGSEDHDDGDTAKGLLQNILERVSNGAETVGSAMHNARASYEESGRHFKGKIMSKLMTYGAGMRNDARAFFKNVEVPLAAGTGYVIVPTEVQTTIYEGYEGDRKVVQTSIPVIDVHELLDFLQTEVQLVCPMDQVRDFWSRLRQNEYPFAKNFPARKDDLDCMVPFSIYGDELTLAKDSRDKDSCTIHENLQTLTPILEHIVWSCNQ</sequence>
<protein>
    <submittedName>
        <fullName evidence="1">PLCXD2 protein</fullName>
    </submittedName>
</protein>
<evidence type="ECO:0000313" key="1">
    <source>
        <dbReference type="EMBL" id="CAE7910137.1"/>
    </source>
</evidence>
<organism evidence="1 2">
    <name type="scientific">Symbiodinium necroappetens</name>
    <dbReference type="NCBI Taxonomy" id="1628268"/>
    <lineage>
        <taxon>Eukaryota</taxon>
        <taxon>Sar</taxon>
        <taxon>Alveolata</taxon>
        <taxon>Dinophyceae</taxon>
        <taxon>Suessiales</taxon>
        <taxon>Symbiodiniaceae</taxon>
        <taxon>Symbiodinium</taxon>
    </lineage>
</organism>
<dbReference type="Proteomes" id="UP000601435">
    <property type="component" value="Unassembled WGS sequence"/>
</dbReference>
<name>A0A813BPK9_9DINO</name>
<dbReference type="EMBL" id="CAJNJA010073581">
    <property type="protein sequence ID" value="CAE7910137.1"/>
    <property type="molecule type" value="Genomic_DNA"/>
</dbReference>
<feature type="non-terminal residue" evidence="1">
    <location>
        <position position="1"/>
    </location>
</feature>
<proteinExistence type="predicted"/>
<comment type="caution">
    <text evidence="1">The sequence shown here is derived from an EMBL/GenBank/DDBJ whole genome shotgun (WGS) entry which is preliminary data.</text>
</comment>
<dbReference type="OrthoDB" id="10339053at2759"/>